<reference evidence="5 6" key="1">
    <citation type="submission" date="2018-06" db="EMBL/GenBank/DDBJ databases">
        <title>Sphaerisporangium craniellae sp. nov., isolated from a marine sponge in the South China Sea.</title>
        <authorList>
            <person name="Li L."/>
        </authorList>
    </citation>
    <scope>NUCLEOTIDE SEQUENCE [LARGE SCALE GENOMIC DNA]</scope>
    <source>
        <strain evidence="5 6">LHW63015</strain>
    </source>
</reference>
<dbReference type="InterPro" id="IPR000683">
    <property type="entry name" value="Gfo/Idh/MocA-like_OxRdtase_N"/>
</dbReference>
<comment type="caution">
    <text evidence="5">The sequence shown here is derived from an EMBL/GenBank/DDBJ whole genome shotgun (WGS) entry which is preliminary data.</text>
</comment>
<evidence type="ECO:0000313" key="5">
    <source>
        <dbReference type="EMBL" id="RBQ16798.1"/>
    </source>
</evidence>
<proteinExistence type="predicted"/>
<keyword evidence="1" id="KW-0560">Oxidoreductase</keyword>
<dbReference type="Pfam" id="PF22725">
    <property type="entry name" value="GFO_IDH_MocA_C3"/>
    <property type="match status" value="1"/>
</dbReference>
<dbReference type="EMBL" id="QMEY01000014">
    <property type="protein sequence ID" value="RBQ16798.1"/>
    <property type="molecule type" value="Genomic_DNA"/>
</dbReference>
<dbReference type="InterPro" id="IPR050463">
    <property type="entry name" value="Gfo/Idh/MocA_oxidrdct_glycsds"/>
</dbReference>
<dbReference type="AlphaFoldDB" id="A0A366LSA9"/>
<evidence type="ECO:0000256" key="1">
    <source>
        <dbReference type="ARBA" id="ARBA00023002"/>
    </source>
</evidence>
<dbReference type="Gene3D" id="3.30.360.10">
    <property type="entry name" value="Dihydrodipicolinate Reductase, domain 2"/>
    <property type="match status" value="1"/>
</dbReference>
<dbReference type="InterPro" id="IPR036291">
    <property type="entry name" value="NAD(P)-bd_dom_sf"/>
</dbReference>
<dbReference type="Pfam" id="PF01408">
    <property type="entry name" value="GFO_IDH_MocA"/>
    <property type="match status" value="1"/>
</dbReference>
<dbReference type="Proteomes" id="UP000253303">
    <property type="component" value="Unassembled WGS sequence"/>
</dbReference>
<dbReference type="SUPFAM" id="SSF51735">
    <property type="entry name" value="NAD(P)-binding Rossmann-fold domains"/>
    <property type="match status" value="1"/>
</dbReference>
<keyword evidence="6" id="KW-1185">Reference proteome</keyword>
<dbReference type="GO" id="GO:0016491">
    <property type="term" value="F:oxidoreductase activity"/>
    <property type="evidence" value="ECO:0007669"/>
    <property type="project" value="UniProtKB-KW"/>
</dbReference>
<accession>A0A366LSA9</accession>
<feature type="compositionally biased region" description="Basic residues" evidence="2">
    <location>
        <begin position="1"/>
        <end position="19"/>
    </location>
</feature>
<evidence type="ECO:0000313" key="6">
    <source>
        <dbReference type="Proteomes" id="UP000253303"/>
    </source>
</evidence>
<dbReference type="PANTHER" id="PTHR43818">
    <property type="entry name" value="BCDNA.GH03377"/>
    <property type="match status" value="1"/>
</dbReference>
<dbReference type="PANTHER" id="PTHR43818:SF11">
    <property type="entry name" value="BCDNA.GH03377"/>
    <property type="match status" value="1"/>
</dbReference>
<name>A0A366LSA9_9ACTN</name>
<feature type="domain" description="Gfo/Idh/MocA-like oxidoreductase N-terminal" evidence="3">
    <location>
        <begin position="97"/>
        <end position="154"/>
    </location>
</feature>
<dbReference type="SUPFAM" id="SSF55347">
    <property type="entry name" value="Glyceraldehyde-3-phosphate dehydrogenase-like, C-terminal domain"/>
    <property type="match status" value="1"/>
</dbReference>
<protein>
    <submittedName>
        <fullName evidence="5">Gfo/Idh/MocA family oxidoreductase</fullName>
    </submittedName>
</protein>
<evidence type="ECO:0000259" key="3">
    <source>
        <dbReference type="Pfam" id="PF01408"/>
    </source>
</evidence>
<gene>
    <name evidence="5" type="ORF">DP939_27385</name>
</gene>
<dbReference type="GO" id="GO:0000166">
    <property type="term" value="F:nucleotide binding"/>
    <property type="evidence" value="ECO:0007669"/>
    <property type="project" value="InterPro"/>
</dbReference>
<feature type="region of interest" description="Disordered" evidence="2">
    <location>
        <begin position="1"/>
        <end position="62"/>
    </location>
</feature>
<dbReference type="Gene3D" id="3.40.50.720">
    <property type="entry name" value="NAD(P)-binding Rossmann-like Domain"/>
    <property type="match status" value="1"/>
</dbReference>
<sequence>MFHAPVARRRRSHHPRRPGRGGARGRPGPPGLLRPRLRPARRAERAGSDGRGPVTSRPQSWTSLPRTRVAVLGTAHVHLPDHLAAVAADDDAEPVAVLEHADAVIICSTTAGHRDLLRRAVAAGLPALVEKPLAAGAAETAALAALACRARAPVTTAMFLRCAPSLRRAARLLADGDLGEPVAADLSFSHAGLLDGTLTADSAAWMLDPRRAGPGGAFADLGVHLVDLLRWLRPGAEIAVRGAVLRHRPEYAVNIGGTALLDWDGVPVTVHADWTTRPGGLLVRLHGTRGTVIVRDGEVAAHVGGTRRVERLPPPSAGHATTAFLAALRGRESWRAPDPADMVACAVTLEEALELGGGISADTPRRPGR</sequence>
<dbReference type="InterPro" id="IPR055170">
    <property type="entry name" value="GFO_IDH_MocA-like_dom"/>
</dbReference>
<evidence type="ECO:0000259" key="4">
    <source>
        <dbReference type="Pfam" id="PF22725"/>
    </source>
</evidence>
<evidence type="ECO:0000256" key="2">
    <source>
        <dbReference type="SAM" id="MobiDB-lite"/>
    </source>
</evidence>
<feature type="domain" description="GFO/IDH/MocA-like oxidoreductase" evidence="4">
    <location>
        <begin position="167"/>
        <end position="292"/>
    </location>
</feature>
<organism evidence="5 6">
    <name type="scientific">Spongiactinospora rosea</name>
    <dbReference type="NCBI Taxonomy" id="2248750"/>
    <lineage>
        <taxon>Bacteria</taxon>
        <taxon>Bacillati</taxon>
        <taxon>Actinomycetota</taxon>
        <taxon>Actinomycetes</taxon>
        <taxon>Streptosporangiales</taxon>
        <taxon>Streptosporangiaceae</taxon>
        <taxon>Spongiactinospora</taxon>
    </lineage>
</organism>